<name>A0A1H3NP05_9PSEU</name>
<protein>
    <recommendedName>
        <fullName evidence="4">Lipoprotein with Yx(FWY)xxD motif</fullName>
    </recommendedName>
</protein>
<dbReference type="Proteomes" id="UP000199529">
    <property type="component" value="Unassembled WGS sequence"/>
</dbReference>
<evidence type="ECO:0000313" key="2">
    <source>
        <dbReference type="EMBL" id="SDY90656.1"/>
    </source>
</evidence>
<feature type="signal peptide" evidence="1">
    <location>
        <begin position="1"/>
        <end position="23"/>
    </location>
</feature>
<dbReference type="EMBL" id="FNOK01000038">
    <property type="protein sequence ID" value="SDY90656.1"/>
    <property type="molecule type" value="Genomic_DNA"/>
</dbReference>
<dbReference type="RefSeq" id="WP_245761515.1">
    <property type="nucleotide sequence ID" value="NZ_FNOK01000038.1"/>
</dbReference>
<keyword evidence="1" id="KW-0732">Signal</keyword>
<evidence type="ECO:0000313" key="3">
    <source>
        <dbReference type="Proteomes" id="UP000199529"/>
    </source>
</evidence>
<keyword evidence="3" id="KW-1185">Reference proteome</keyword>
<dbReference type="PANTHER" id="PTHR39335">
    <property type="entry name" value="BLL4220 PROTEIN"/>
    <property type="match status" value="1"/>
</dbReference>
<organism evidence="2 3">
    <name type="scientific">Saccharopolyspora shandongensis</name>
    <dbReference type="NCBI Taxonomy" id="418495"/>
    <lineage>
        <taxon>Bacteria</taxon>
        <taxon>Bacillati</taxon>
        <taxon>Actinomycetota</taxon>
        <taxon>Actinomycetes</taxon>
        <taxon>Pseudonocardiales</taxon>
        <taxon>Pseudonocardiaceae</taxon>
        <taxon>Saccharopolyspora</taxon>
    </lineage>
</organism>
<accession>A0A1H3NP05</accession>
<dbReference type="PANTHER" id="PTHR39335:SF1">
    <property type="entry name" value="BLL4220 PROTEIN"/>
    <property type="match status" value="1"/>
</dbReference>
<dbReference type="GO" id="GO:0043448">
    <property type="term" value="P:alkane catabolic process"/>
    <property type="evidence" value="ECO:0007669"/>
    <property type="project" value="TreeGrafter"/>
</dbReference>
<dbReference type="InterPro" id="IPR005297">
    <property type="entry name" value="Lipoprotein_repeat"/>
</dbReference>
<sequence length="175" mass="17831">MARFARDRAAVLRSIWLVGGALALVTACTPAGDVPDGRGPGTPPPTATAPPIIGGAIAVQTREVPGLGAVLTGPDGRTVYLFDKDRSDQLACLEACAGDWPPLTTTAPPIAGPAVNPALLATTRRPDGSTQIVYNGHPLYYYIGDELAGQANGQAVNSNGGSWYAISPAGNRIGG</sequence>
<proteinExistence type="predicted"/>
<gene>
    <name evidence="2" type="ORF">SAMN05216215_103888</name>
</gene>
<feature type="chain" id="PRO_5011439124" description="Lipoprotein with Yx(FWY)xxD motif" evidence="1">
    <location>
        <begin position="24"/>
        <end position="175"/>
    </location>
</feature>
<evidence type="ECO:0000256" key="1">
    <source>
        <dbReference type="SAM" id="SignalP"/>
    </source>
</evidence>
<reference evidence="3" key="1">
    <citation type="submission" date="2016-10" db="EMBL/GenBank/DDBJ databases">
        <authorList>
            <person name="Varghese N."/>
            <person name="Submissions S."/>
        </authorList>
    </citation>
    <scope>NUCLEOTIDE SEQUENCE [LARGE SCALE GENOMIC DNA]</scope>
    <source>
        <strain evidence="3">CGMCC 4.3530</strain>
    </source>
</reference>
<evidence type="ECO:0008006" key="4">
    <source>
        <dbReference type="Google" id="ProtNLM"/>
    </source>
</evidence>
<dbReference type="AlphaFoldDB" id="A0A1H3NP05"/>
<dbReference type="Pfam" id="PF03640">
    <property type="entry name" value="Lipoprotein_15"/>
    <property type="match status" value="2"/>
</dbReference>
<dbReference type="PROSITE" id="PS51257">
    <property type="entry name" value="PROKAR_LIPOPROTEIN"/>
    <property type="match status" value="1"/>
</dbReference>